<evidence type="ECO:0000313" key="2">
    <source>
        <dbReference type="Proteomes" id="UP000821865"/>
    </source>
</evidence>
<protein>
    <submittedName>
        <fullName evidence="1">Uncharacterized protein</fullName>
    </submittedName>
</protein>
<dbReference type="Proteomes" id="UP000821865">
    <property type="component" value="Chromosome 7"/>
</dbReference>
<gene>
    <name evidence="1" type="ORF">HPB49_003546</name>
</gene>
<accession>A0ACB8CDC6</accession>
<organism evidence="1 2">
    <name type="scientific">Dermacentor silvarum</name>
    <name type="common">Tick</name>
    <dbReference type="NCBI Taxonomy" id="543639"/>
    <lineage>
        <taxon>Eukaryota</taxon>
        <taxon>Metazoa</taxon>
        <taxon>Ecdysozoa</taxon>
        <taxon>Arthropoda</taxon>
        <taxon>Chelicerata</taxon>
        <taxon>Arachnida</taxon>
        <taxon>Acari</taxon>
        <taxon>Parasitiformes</taxon>
        <taxon>Ixodida</taxon>
        <taxon>Ixodoidea</taxon>
        <taxon>Ixodidae</taxon>
        <taxon>Rhipicephalinae</taxon>
        <taxon>Dermacentor</taxon>
    </lineage>
</organism>
<sequence length="428" mass="47577">MDATQRAVMATYHHVTSNDNVANHTFCPTRPDSWCKQNAAKAKVGAAVAEAVLKFNAGNAKASEDILRELTLNPSKPSHTCMTEKDRRRAVASAKKREAAGNLHQSLKKRHKALAPALLSKVILASAATHNSCLRALGIEALPCVAGVFASGSVNHLYGLGGFKDGQLVKKSDETMRVIRGDQIIWVNGTEPDLPAVSFLVRTLDAIISRCNNSKKGGLLRQYHINQRTKAMIACYPSCGTHYVKHVDNPNQDGRCITSIYYLNKDWDVQMQGGLLRMFPVGQSTKVANIAPIFDRMLFFWSDRRNPHEVLPAYSVRFAITVWYLDAEERQNALRRFQREPRGMPSSKSRTPGRAPCQEEGSAAQEVRGGAAPWANLQRFPRLERPEICEAWEPFWRSSHHESHWAPRVLPTVGSDGFAAHHFGSGVY</sequence>
<name>A0ACB8CDC6_DERSI</name>
<keyword evidence="2" id="KW-1185">Reference proteome</keyword>
<reference evidence="1" key="1">
    <citation type="submission" date="2020-05" db="EMBL/GenBank/DDBJ databases">
        <title>Large-scale comparative analyses of tick genomes elucidate their genetic diversity and vector capacities.</title>
        <authorList>
            <person name="Jia N."/>
            <person name="Wang J."/>
            <person name="Shi W."/>
            <person name="Du L."/>
            <person name="Sun Y."/>
            <person name="Zhan W."/>
            <person name="Jiang J."/>
            <person name="Wang Q."/>
            <person name="Zhang B."/>
            <person name="Ji P."/>
            <person name="Sakyi L.B."/>
            <person name="Cui X."/>
            <person name="Yuan T."/>
            <person name="Jiang B."/>
            <person name="Yang W."/>
            <person name="Lam T.T.-Y."/>
            <person name="Chang Q."/>
            <person name="Ding S."/>
            <person name="Wang X."/>
            <person name="Zhu J."/>
            <person name="Ruan X."/>
            <person name="Zhao L."/>
            <person name="Wei J."/>
            <person name="Que T."/>
            <person name="Du C."/>
            <person name="Cheng J."/>
            <person name="Dai P."/>
            <person name="Han X."/>
            <person name="Huang E."/>
            <person name="Gao Y."/>
            <person name="Liu J."/>
            <person name="Shao H."/>
            <person name="Ye R."/>
            <person name="Li L."/>
            <person name="Wei W."/>
            <person name="Wang X."/>
            <person name="Wang C."/>
            <person name="Yang T."/>
            <person name="Huo Q."/>
            <person name="Li W."/>
            <person name="Guo W."/>
            <person name="Chen H."/>
            <person name="Zhou L."/>
            <person name="Ni X."/>
            <person name="Tian J."/>
            <person name="Zhou Y."/>
            <person name="Sheng Y."/>
            <person name="Liu T."/>
            <person name="Pan Y."/>
            <person name="Xia L."/>
            <person name="Li J."/>
            <person name="Zhao F."/>
            <person name="Cao W."/>
        </authorList>
    </citation>
    <scope>NUCLEOTIDE SEQUENCE</scope>
    <source>
        <strain evidence="1">Dsil-2018</strain>
    </source>
</reference>
<dbReference type="EMBL" id="CM023476">
    <property type="protein sequence ID" value="KAH7940681.1"/>
    <property type="molecule type" value="Genomic_DNA"/>
</dbReference>
<evidence type="ECO:0000313" key="1">
    <source>
        <dbReference type="EMBL" id="KAH7940681.1"/>
    </source>
</evidence>
<comment type="caution">
    <text evidence="1">The sequence shown here is derived from an EMBL/GenBank/DDBJ whole genome shotgun (WGS) entry which is preliminary data.</text>
</comment>
<proteinExistence type="predicted"/>